<proteinExistence type="inferred from homology"/>
<feature type="domain" description="Peptidase S1" evidence="3">
    <location>
        <begin position="22"/>
        <end position="185"/>
    </location>
</feature>
<dbReference type="Proteomes" id="UP000748531">
    <property type="component" value="Unassembled WGS sequence"/>
</dbReference>
<dbReference type="PANTHER" id="PTHR24256">
    <property type="entry name" value="TRYPTASE-RELATED"/>
    <property type="match status" value="1"/>
</dbReference>
<dbReference type="Pfam" id="PF00089">
    <property type="entry name" value="Trypsin"/>
    <property type="match status" value="1"/>
</dbReference>
<accession>A0A8J4WJ94</accession>
<protein>
    <recommendedName>
        <fullName evidence="3">Peptidase S1 domain-containing protein</fullName>
    </recommendedName>
</protein>
<reference evidence="4" key="1">
    <citation type="submission" date="2019-05" db="EMBL/GenBank/DDBJ databases">
        <title>Annotation for the trematode Paragonimus heterotremus.</title>
        <authorList>
            <person name="Choi Y.-J."/>
        </authorList>
    </citation>
    <scope>NUCLEOTIDE SEQUENCE</scope>
    <source>
        <strain evidence="4">LC</strain>
    </source>
</reference>
<dbReference type="AlphaFoldDB" id="A0A8J4WJ94"/>
<dbReference type="InterPro" id="IPR043504">
    <property type="entry name" value="Peptidase_S1_PA_chymotrypsin"/>
</dbReference>
<keyword evidence="5" id="KW-1185">Reference proteome</keyword>
<dbReference type="InterPro" id="IPR001254">
    <property type="entry name" value="Trypsin_dom"/>
</dbReference>
<evidence type="ECO:0000256" key="2">
    <source>
        <dbReference type="ARBA" id="ARBA00024195"/>
    </source>
</evidence>
<evidence type="ECO:0000259" key="3">
    <source>
        <dbReference type="PROSITE" id="PS50240"/>
    </source>
</evidence>
<name>A0A8J4WJ94_9TREM</name>
<dbReference type="GO" id="GO:0004252">
    <property type="term" value="F:serine-type endopeptidase activity"/>
    <property type="evidence" value="ECO:0007669"/>
    <property type="project" value="InterPro"/>
</dbReference>
<organism evidence="4 5">
    <name type="scientific">Paragonimus heterotremus</name>
    <dbReference type="NCBI Taxonomy" id="100268"/>
    <lineage>
        <taxon>Eukaryota</taxon>
        <taxon>Metazoa</taxon>
        <taxon>Spiralia</taxon>
        <taxon>Lophotrochozoa</taxon>
        <taxon>Platyhelminthes</taxon>
        <taxon>Trematoda</taxon>
        <taxon>Digenea</taxon>
        <taxon>Plagiorchiida</taxon>
        <taxon>Troglotremata</taxon>
        <taxon>Troglotrematidae</taxon>
        <taxon>Paragonimus</taxon>
    </lineage>
</organism>
<dbReference type="SMART" id="SM00020">
    <property type="entry name" value="Tryp_SPc"/>
    <property type="match status" value="1"/>
</dbReference>
<evidence type="ECO:0000256" key="1">
    <source>
        <dbReference type="ARBA" id="ARBA00023157"/>
    </source>
</evidence>
<dbReference type="InterPro" id="IPR051487">
    <property type="entry name" value="Ser/Thr_Proteases_Immune/Dev"/>
</dbReference>
<dbReference type="Gene3D" id="2.40.10.10">
    <property type="entry name" value="Trypsin-like serine proteases"/>
    <property type="match status" value="1"/>
</dbReference>
<evidence type="ECO:0000313" key="5">
    <source>
        <dbReference type="Proteomes" id="UP000748531"/>
    </source>
</evidence>
<dbReference type="OrthoDB" id="6267810at2759"/>
<dbReference type="EMBL" id="LUCH01001905">
    <property type="protein sequence ID" value="KAF5402294.1"/>
    <property type="molecule type" value="Genomic_DNA"/>
</dbReference>
<comment type="similarity">
    <text evidence="2">Belongs to the peptidase S1 family. CLIP subfamily.</text>
</comment>
<gene>
    <name evidence="4" type="ORF">PHET_04229</name>
</gene>
<dbReference type="PROSITE" id="PS50240">
    <property type="entry name" value="TRYPSIN_DOM"/>
    <property type="match status" value="1"/>
</dbReference>
<evidence type="ECO:0000313" key="4">
    <source>
        <dbReference type="EMBL" id="KAF5402294.1"/>
    </source>
</evidence>
<dbReference type="GO" id="GO:0006508">
    <property type="term" value="P:proteolysis"/>
    <property type="evidence" value="ECO:0007669"/>
    <property type="project" value="InterPro"/>
</dbReference>
<keyword evidence="1" id="KW-1015">Disulfide bond</keyword>
<dbReference type="SUPFAM" id="SSF50494">
    <property type="entry name" value="Trypsin-like serine proteases"/>
    <property type="match status" value="1"/>
</dbReference>
<dbReference type="InterPro" id="IPR009003">
    <property type="entry name" value="Peptidase_S1_PA"/>
</dbReference>
<comment type="caution">
    <text evidence="4">The sequence shown here is derived from an EMBL/GenBank/DDBJ whole genome shotgun (WGS) entry which is preliminary data.</text>
</comment>
<sequence>MWPERGFESNRLNAAKILHFHVEKIVLHPANEIGLSQYDIALMKVRGRIPYIWNKSVAASLPLSNRVRQWSLGGQKCAIVGWGCTRAGDAVADVASVANLKTLRGRTCDQFFNDVNHGHEFCAGYYKSGLGTCSGDSGSGLVCKHLGSTMVIGVASRSHTEEPQNYPGIYVRVATVLNWIQTEMKQD</sequence>